<reference evidence="2 3" key="1">
    <citation type="submission" date="2021-07" db="EMBL/GenBank/DDBJ databases">
        <title>The draft genome sequence of Sphingomicrobium sp. B8.</title>
        <authorList>
            <person name="Mu L."/>
        </authorList>
    </citation>
    <scope>NUCLEOTIDE SEQUENCE [LARGE SCALE GENOMIC DNA]</scope>
    <source>
        <strain evidence="2 3">B8</strain>
    </source>
</reference>
<dbReference type="InterPro" id="IPR022998">
    <property type="entry name" value="ThiamineP_synth_TenI"/>
</dbReference>
<organism evidence="2 3">
    <name type="scientific">Sphingomicrobium clamense</name>
    <dbReference type="NCBI Taxonomy" id="2851013"/>
    <lineage>
        <taxon>Bacteria</taxon>
        <taxon>Pseudomonadati</taxon>
        <taxon>Pseudomonadota</taxon>
        <taxon>Alphaproteobacteria</taxon>
        <taxon>Sphingomonadales</taxon>
        <taxon>Sphingomonadaceae</taxon>
        <taxon>Sphingomicrobium</taxon>
    </lineage>
</organism>
<dbReference type="EMBL" id="JAHVAH010000001">
    <property type="protein sequence ID" value="MBW0143950.1"/>
    <property type="molecule type" value="Genomic_DNA"/>
</dbReference>
<evidence type="ECO:0000313" key="3">
    <source>
        <dbReference type="Proteomes" id="UP000698028"/>
    </source>
</evidence>
<keyword evidence="3" id="KW-1185">Reference proteome</keyword>
<evidence type="ECO:0000259" key="1">
    <source>
        <dbReference type="Pfam" id="PF02581"/>
    </source>
</evidence>
<accession>A0ABS6V320</accession>
<dbReference type="CDD" id="cd00564">
    <property type="entry name" value="TMP_TenI"/>
    <property type="match status" value="1"/>
</dbReference>
<feature type="domain" description="Thiamine phosphate synthase/TenI" evidence="1">
    <location>
        <begin position="12"/>
        <end position="169"/>
    </location>
</feature>
<sequence length="172" mass="18712">MERCQTPWLMTDERLGRRLFEAIDRVPAGGGVVFRHDRTAGRERLAAQVADHCRKRGLALSVAGDEALARAVGAQMVHRPVGATDLPISLPVHDERQARIANERRAALVFVSPVYSTRSHLDAPALGPERAVELARLCEAPAIALGDMDAKKFRALPEGVFAGWAGISAFLR</sequence>
<protein>
    <submittedName>
        <fullName evidence="2">Thiamine phosphate synthase</fullName>
    </submittedName>
</protein>
<dbReference type="RefSeq" id="WP_218631992.1">
    <property type="nucleotide sequence ID" value="NZ_JAHVAH010000001.1"/>
</dbReference>
<gene>
    <name evidence="2" type="ORF">KTQ36_01405</name>
</gene>
<dbReference type="Proteomes" id="UP000698028">
    <property type="component" value="Unassembled WGS sequence"/>
</dbReference>
<proteinExistence type="predicted"/>
<name>A0ABS6V320_9SPHN</name>
<evidence type="ECO:0000313" key="2">
    <source>
        <dbReference type="EMBL" id="MBW0143950.1"/>
    </source>
</evidence>
<dbReference type="Pfam" id="PF02581">
    <property type="entry name" value="TMP-TENI"/>
    <property type="match status" value="1"/>
</dbReference>
<comment type="caution">
    <text evidence="2">The sequence shown here is derived from an EMBL/GenBank/DDBJ whole genome shotgun (WGS) entry which is preliminary data.</text>
</comment>